<dbReference type="InterPro" id="IPR011127">
    <property type="entry name" value="Dala_Dala_lig_N"/>
</dbReference>
<dbReference type="Pfam" id="PF01820">
    <property type="entry name" value="Dala_Dala_lig_N"/>
    <property type="match status" value="1"/>
</dbReference>
<dbReference type="RefSeq" id="WP_114569112.1">
    <property type="nucleotide sequence ID" value="NZ_CABMMS010000006.1"/>
</dbReference>
<dbReference type="Proteomes" id="UP000254000">
    <property type="component" value="Unassembled WGS sequence"/>
</dbReference>
<dbReference type="GeneID" id="99057946"/>
<accession>A0A369LZM6</accession>
<evidence type="ECO:0000259" key="1">
    <source>
        <dbReference type="Pfam" id="PF01820"/>
    </source>
</evidence>
<name>A0A369LZM6_9ACTN</name>
<keyword evidence="3" id="KW-1185">Reference proteome</keyword>
<dbReference type="InterPro" id="IPR016185">
    <property type="entry name" value="PreATP-grasp_dom_sf"/>
</dbReference>
<reference evidence="2 3" key="1">
    <citation type="journal article" date="2018" name="Elife">
        <title>Discovery and characterization of a prevalent human gut bacterial enzyme sufficient for the inactivation of a family of plant toxins.</title>
        <authorList>
            <person name="Koppel N."/>
            <person name="Bisanz J.E."/>
            <person name="Pandelia M.E."/>
            <person name="Turnbaugh P.J."/>
            <person name="Balskus E.P."/>
        </authorList>
    </citation>
    <scope>NUCLEOTIDE SEQUENCE [LARGE SCALE GENOMIC DNA]</scope>
    <source>
        <strain evidence="2 3">3C</strain>
    </source>
</reference>
<gene>
    <name evidence="2" type="ORF">C1877_10315</name>
</gene>
<protein>
    <recommendedName>
        <fullName evidence="1">D-alanine--D-alanine ligase N-terminal domain-containing protein</fullName>
    </recommendedName>
</protein>
<dbReference type="OrthoDB" id="9813261at2"/>
<dbReference type="PROSITE" id="PS00843">
    <property type="entry name" value="DALA_DALA_LIGASE_1"/>
    <property type="match status" value="1"/>
</dbReference>
<sequence>MSGKNSEREVSFSSGQCVMSAFEELGYAVGMVDPATYAGIRRLADGGFDCVSLCLHGVYGEDGCIQGHLDLIGLPYTSSDVLSSALAINKAMAKVI</sequence>
<organism evidence="2 3">
    <name type="scientific">Gordonibacter pamelaeae</name>
    <dbReference type="NCBI Taxonomy" id="471189"/>
    <lineage>
        <taxon>Bacteria</taxon>
        <taxon>Bacillati</taxon>
        <taxon>Actinomycetota</taxon>
        <taxon>Coriobacteriia</taxon>
        <taxon>Eggerthellales</taxon>
        <taxon>Eggerthellaceae</taxon>
        <taxon>Gordonibacter</taxon>
    </lineage>
</organism>
<dbReference type="Gene3D" id="3.40.50.20">
    <property type="match status" value="1"/>
</dbReference>
<proteinExistence type="predicted"/>
<evidence type="ECO:0000313" key="3">
    <source>
        <dbReference type="Proteomes" id="UP000254000"/>
    </source>
</evidence>
<evidence type="ECO:0000313" key="2">
    <source>
        <dbReference type="EMBL" id="RDB64107.1"/>
    </source>
</evidence>
<dbReference type="EMBL" id="PPTS01000006">
    <property type="protein sequence ID" value="RDB64107.1"/>
    <property type="molecule type" value="Genomic_DNA"/>
</dbReference>
<feature type="domain" description="D-alanine--D-alanine ligase N-terminal" evidence="1">
    <location>
        <begin position="47"/>
        <end position="79"/>
    </location>
</feature>
<dbReference type="AlphaFoldDB" id="A0A369LZM6"/>
<dbReference type="InterPro" id="IPR000291">
    <property type="entry name" value="D-Ala_lig_Van_CS"/>
</dbReference>
<comment type="caution">
    <text evidence="2">The sequence shown here is derived from an EMBL/GenBank/DDBJ whole genome shotgun (WGS) entry which is preliminary data.</text>
</comment>
<dbReference type="SUPFAM" id="SSF52440">
    <property type="entry name" value="PreATP-grasp domain"/>
    <property type="match status" value="1"/>
</dbReference>